<organism evidence="1 2">
    <name type="scientific">Carex littledalei</name>
    <dbReference type="NCBI Taxonomy" id="544730"/>
    <lineage>
        <taxon>Eukaryota</taxon>
        <taxon>Viridiplantae</taxon>
        <taxon>Streptophyta</taxon>
        <taxon>Embryophyta</taxon>
        <taxon>Tracheophyta</taxon>
        <taxon>Spermatophyta</taxon>
        <taxon>Magnoliopsida</taxon>
        <taxon>Liliopsida</taxon>
        <taxon>Poales</taxon>
        <taxon>Cyperaceae</taxon>
        <taxon>Cyperoideae</taxon>
        <taxon>Cariceae</taxon>
        <taxon>Carex</taxon>
        <taxon>Carex subgen. Euthyceras</taxon>
    </lineage>
</organism>
<dbReference type="OrthoDB" id="512148at2759"/>
<gene>
    <name evidence="1" type="ORF">FCM35_KLT02486</name>
</gene>
<evidence type="ECO:0000313" key="1">
    <source>
        <dbReference type="EMBL" id="KAF3332909.1"/>
    </source>
</evidence>
<dbReference type="GO" id="GO:0009941">
    <property type="term" value="C:chloroplast envelope"/>
    <property type="evidence" value="ECO:0007669"/>
    <property type="project" value="TreeGrafter"/>
</dbReference>
<keyword evidence="2" id="KW-1185">Reference proteome</keyword>
<accession>A0A833VSU6</accession>
<dbReference type="GO" id="GO:0034196">
    <property type="term" value="P:acylglycerol transport"/>
    <property type="evidence" value="ECO:0007669"/>
    <property type="project" value="InterPro"/>
</dbReference>
<reference evidence="1" key="1">
    <citation type="submission" date="2020-01" db="EMBL/GenBank/DDBJ databases">
        <title>Genome sequence of Kobresia littledalei, the first chromosome-level genome in the family Cyperaceae.</title>
        <authorList>
            <person name="Qu G."/>
        </authorList>
    </citation>
    <scope>NUCLEOTIDE SEQUENCE</scope>
    <source>
        <strain evidence="1">C.B.Clarke</strain>
        <tissue evidence="1">Leaf</tissue>
    </source>
</reference>
<dbReference type="PANTHER" id="PTHR34954">
    <property type="entry name" value="EXPRESSED PROTEIN"/>
    <property type="match status" value="1"/>
</dbReference>
<dbReference type="AlphaFoldDB" id="A0A833VSU6"/>
<comment type="caution">
    <text evidence="1">The sequence shown here is derived from an EMBL/GenBank/DDBJ whole genome shotgun (WGS) entry which is preliminary data.</text>
</comment>
<proteinExistence type="predicted"/>
<dbReference type="GO" id="GO:1990052">
    <property type="term" value="P:ER to chloroplast lipid transport"/>
    <property type="evidence" value="ECO:0007669"/>
    <property type="project" value="InterPro"/>
</dbReference>
<dbReference type="InterPro" id="IPR044160">
    <property type="entry name" value="TGD4-like"/>
</dbReference>
<sequence>MARLMRWATDAGGRWQLDMESPVTMEGTARPVPLDPPSLLGLSRGPRITRTKQLDFMHRFMSAPLVPSFCAADGGFFMHHAHLKHLTDKLSATILDQFDMQKLLSSIKESVSKGKGEASWSEFISSRVRDIMTIGAATELQISSSMTLLVEAFNINREQGRGKAIFQHKFAKHSLTMEAACPSLFVDKMGSYWDVPLLLGFDLASIGSGSGLSYHLCLHHLKGDPKPLHSEENNRDVPVSVPASLFPGTCAKVAISFKRNFDLWREKEGKVKMVQPYDVLLSDPHVSASCTFGGVASGSIHDSSSEFYTEKNKHAFLGDLFGSLSLTAQHGNFQRLFFDLTRLSTRLDFNSGSAFFKGATQLGKDLYHSQPLDLAAVHAVCPDVIVSLQQQIVGPFSFRMDSKITIDPRNKNQIARIDESVLAIDWALQVLGSAKATAWYSPLRKEGMVELRFFEI</sequence>
<dbReference type="Proteomes" id="UP000623129">
    <property type="component" value="Unassembled WGS sequence"/>
</dbReference>
<dbReference type="PANTHER" id="PTHR34954:SF4">
    <property type="entry name" value="PROTEIN TRIGALACTOSYLDIACYLGLYCEROL 4, CHLOROPLASTIC"/>
    <property type="match status" value="1"/>
</dbReference>
<dbReference type="GO" id="GO:0070300">
    <property type="term" value="F:phosphatidic acid binding"/>
    <property type="evidence" value="ECO:0007669"/>
    <property type="project" value="InterPro"/>
</dbReference>
<dbReference type="EMBL" id="SWLB01000011">
    <property type="protein sequence ID" value="KAF3332909.1"/>
    <property type="molecule type" value="Genomic_DNA"/>
</dbReference>
<name>A0A833VSU6_9POAL</name>
<protein>
    <submittedName>
        <fullName evidence="1">Protein TRIGALACTOSYLDIACYLGLYCEROL 4</fullName>
    </submittedName>
</protein>
<evidence type="ECO:0000313" key="2">
    <source>
        <dbReference type="Proteomes" id="UP000623129"/>
    </source>
</evidence>